<dbReference type="Proteomes" id="UP000000448">
    <property type="component" value="Chromosome"/>
</dbReference>
<dbReference type="RefSeq" id="WP_015902003.1">
    <property type="nucleotide sequence ID" value="NC_012115.1"/>
</dbReference>
<protein>
    <submittedName>
        <fullName evidence="1">Uncharacterized protein</fullName>
    </submittedName>
</protein>
<sequence>MDDRYKVEFQTTALQFLAQNYKTSFDALLKAYSYFRNYEKKEALYYLIRLDEYLELLPALNLQFRQALKEKDFRKIKSISNKLFRITLSVQNEFETLNAFFTKERIKSAESILKLEKENKDFIPF</sequence>
<dbReference type="KEGG" id="nam:NAMH_1502"/>
<dbReference type="HOGENOM" id="CLU_1990251_0_0_7"/>
<gene>
    <name evidence="1" type="ordered locus">NAMH_1502</name>
</gene>
<dbReference type="STRING" id="598659.NAMH_1502"/>
<accession>B9L6A4</accession>
<proteinExistence type="predicted"/>
<evidence type="ECO:0000313" key="2">
    <source>
        <dbReference type="Proteomes" id="UP000000448"/>
    </source>
</evidence>
<keyword evidence="2" id="KW-1185">Reference proteome</keyword>
<dbReference type="EMBL" id="CP001279">
    <property type="protein sequence ID" value="ACM92951.1"/>
    <property type="molecule type" value="Genomic_DNA"/>
</dbReference>
<reference evidence="1 2" key="1">
    <citation type="journal article" date="2009" name="PLoS Genet.">
        <title>Adaptations to submarine hydrothermal environments exemplified by the genome of Nautilia profundicola.</title>
        <authorList>
            <person name="Campbell B.J."/>
            <person name="Smith J.L."/>
            <person name="Hanson T.E."/>
            <person name="Klotz M.G."/>
            <person name="Stein L.Y."/>
            <person name="Lee C.K."/>
            <person name="Wu D."/>
            <person name="Robinson J.M."/>
            <person name="Khouri H.M."/>
            <person name="Eisen J.A."/>
            <person name="Cary S.C."/>
        </authorList>
    </citation>
    <scope>NUCLEOTIDE SEQUENCE [LARGE SCALE GENOMIC DNA]</scope>
    <source>
        <strain evidence="2">ATCC BAA-1463 / DSM 18972 / AmH</strain>
    </source>
</reference>
<name>B9L6A4_NAUPA</name>
<evidence type="ECO:0000313" key="1">
    <source>
        <dbReference type="EMBL" id="ACM92951.1"/>
    </source>
</evidence>
<dbReference type="AlphaFoldDB" id="B9L6A4"/>
<organism evidence="1 2">
    <name type="scientific">Nautilia profundicola (strain ATCC BAA-1463 / DSM 18972 / AmH)</name>
    <dbReference type="NCBI Taxonomy" id="598659"/>
    <lineage>
        <taxon>Bacteria</taxon>
        <taxon>Pseudomonadati</taxon>
        <taxon>Campylobacterota</taxon>
        <taxon>Epsilonproteobacteria</taxon>
        <taxon>Nautiliales</taxon>
        <taxon>Nautiliaceae</taxon>
        <taxon>Nautilia</taxon>
    </lineage>
</organism>